<dbReference type="RefSeq" id="WP_042517597.1">
    <property type="nucleotide sequence ID" value="NZ_JXQK01000018.1"/>
</dbReference>
<dbReference type="EMBL" id="JXQK01000018">
    <property type="protein sequence ID" value="KIP64716.1"/>
    <property type="molecule type" value="Genomic_DNA"/>
</dbReference>
<dbReference type="SUPFAM" id="SSF51445">
    <property type="entry name" value="(Trans)glycosidases"/>
    <property type="match status" value="1"/>
</dbReference>
<evidence type="ECO:0000256" key="1">
    <source>
        <dbReference type="ARBA" id="ARBA00022729"/>
    </source>
</evidence>
<reference evidence="4 5" key="1">
    <citation type="submission" date="2015-01" db="EMBL/GenBank/DDBJ databases">
        <title>Comparative genomics of non-oral Prevotella species.</title>
        <authorList>
            <person name="Accetto T."/>
            <person name="Nograsek B."/>
            <person name="Avgustin G."/>
        </authorList>
    </citation>
    <scope>NUCLEOTIDE SEQUENCE [LARGE SCALE GENOMIC DNA]</scope>
    <source>
        <strain evidence="4 5">P5-119</strain>
    </source>
</reference>
<accession>A0A0D0J2J1</accession>
<keyword evidence="5" id="KW-1185">Reference proteome</keyword>
<evidence type="ECO:0000259" key="3">
    <source>
        <dbReference type="Pfam" id="PF02638"/>
    </source>
</evidence>
<evidence type="ECO:0000256" key="2">
    <source>
        <dbReference type="SAM" id="SignalP"/>
    </source>
</evidence>
<dbReference type="PANTHER" id="PTHR43405">
    <property type="entry name" value="GLYCOSYL HYDROLASE DIGH"/>
    <property type="match status" value="1"/>
</dbReference>
<feature type="chain" id="PRO_5002212930" evidence="2">
    <location>
        <begin position="22"/>
        <end position="504"/>
    </location>
</feature>
<gene>
    <name evidence="4" type="ORF">ST44_01975</name>
</gene>
<comment type="caution">
    <text evidence="4">The sequence shown here is derived from an EMBL/GenBank/DDBJ whole genome shotgun (WGS) entry which is preliminary data.</text>
</comment>
<keyword evidence="1 2" id="KW-0732">Signal</keyword>
<proteinExistence type="predicted"/>
<dbReference type="AlphaFoldDB" id="A0A0D0J2J1"/>
<dbReference type="Proteomes" id="UP000032046">
    <property type="component" value="Unassembled WGS sequence"/>
</dbReference>
<organism evidence="4 5">
    <name type="scientific">Prevotella pectinovora</name>
    <dbReference type="NCBI Taxonomy" id="1602169"/>
    <lineage>
        <taxon>Bacteria</taxon>
        <taxon>Pseudomonadati</taxon>
        <taxon>Bacteroidota</taxon>
        <taxon>Bacteroidia</taxon>
        <taxon>Bacteroidales</taxon>
        <taxon>Prevotellaceae</taxon>
        <taxon>Prevotella</taxon>
    </lineage>
</organism>
<dbReference type="InterPro" id="IPR017853">
    <property type="entry name" value="GH"/>
</dbReference>
<protein>
    <submittedName>
        <fullName evidence="4">Lipoprotein</fullName>
    </submittedName>
</protein>
<feature type="domain" description="Glycosyl hydrolase-like 10" evidence="3">
    <location>
        <begin position="28"/>
        <end position="328"/>
    </location>
</feature>
<dbReference type="InterPro" id="IPR003790">
    <property type="entry name" value="GHL10"/>
</dbReference>
<dbReference type="Pfam" id="PF02638">
    <property type="entry name" value="GHL10"/>
    <property type="match status" value="1"/>
</dbReference>
<dbReference type="PANTHER" id="PTHR43405:SF1">
    <property type="entry name" value="GLYCOSYL HYDROLASE DIGH"/>
    <property type="match status" value="1"/>
</dbReference>
<dbReference type="Gene3D" id="3.20.20.80">
    <property type="entry name" value="Glycosidases"/>
    <property type="match status" value="1"/>
</dbReference>
<keyword evidence="4" id="KW-0449">Lipoprotein</keyword>
<dbReference type="InterPro" id="IPR052177">
    <property type="entry name" value="Divisome_Glycosyl_Hydrolase"/>
</dbReference>
<dbReference type="STRING" id="1602171.ST44_01975"/>
<evidence type="ECO:0000313" key="4">
    <source>
        <dbReference type="EMBL" id="KIP64716.1"/>
    </source>
</evidence>
<sequence>MKYLRSWLMLVALIISLSVSAEDAKRQFRGAWIQCVNGQFEGMSTQKMQQTLTYQLDELQKDGVNAIIFQVRPECDALYESKLEPWSRFLTGRQGTAPSPYWDPLKWMVAECHKRGMELHAWINPFRAKTKGTKELSPQHVAIRQPGNVFPYDGLMILNPAKQENRDYICSVVEDILEKYDVDGIHIDDYFYPYPVKGLPIPDDADFRANNNGIKDRGDWRRDNVNLFVKQLYETIHKVKPWVKLGVSPFGIYRNAKSAPGIGSKTNGLQNYDDLYADVLMWVNNGWLDYCVPQLYWEIGHKSADYATLIKWWNKYAGARPLYIGEDVERTVKAADIKNPTINQMPAKYNLRKAMQNVKGTVLWYAKAVVDNVGNYQNVLRNNYWKYPALQPLMPHIDAKAPNKVKKLKAMTIDGDQILFWMQPKGKGWKDEAVKYVVYRFENGEQPDLSDASKIVAVTTETFCKIPTHSSSTTTGKRKKVTYVVTALDRMSNESKPKKVKVAL</sequence>
<evidence type="ECO:0000313" key="5">
    <source>
        <dbReference type="Proteomes" id="UP000032046"/>
    </source>
</evidence>
<name>A0A0D0J2J1_9BACT</name>
<feature type="signal peptide" evidence="2">
    <location>
        <begin position="1"/>
        <end position="21"/>
    </location>
</feature>